<dbReference type="AlphaFoldDB" id="A0AAV4FCS9"/>
<dbReference type="InterPro" id="IPR023340">
    <property type="entry name" value="UMA"/>
</dbReference>
<sequence length="91" mass="10252">MSQIYANHNQIMPHFDEARYQTIGRGHGFSELNGVTFKIAEKYDCLAGQAEFTGLMETLRLSSTASLLAEADSYTFDLERRVIENMEVKGS</sequence>
<feature type="domain" description="UMA" evidence="1">
    <location>
        <begin position="32"/>
        <end position="83"/>
    </location>
</feature>
<proteinExistence type="predicted"/>
<evidence type="ECO:0000259" key="1">
    <source>
        <dbReference type="PROSITE" id="PS51497"/>
    </source>
</evidence>
<accession>A0AAV4FCS9</accession>
<dbReference type="Proteomes" id="UP000762676">
    <property type="component" value="Unassembled WGS sequence"/>
</dbReference>
<keyword evidence="3" id="KW-1185">Reference proteome</keyword>
<gene>
    <name evidence="2" type="ORF">ElyMa_005671000</name>
</gene>
<name>A0AAV4FCS9_9GAST</name>
<organism evidence="2 3">
    <name type="scientific">Elysia marginata</name>
    <dbReference type="NCBI Taxonomy" id="1093978"/>
    <lineage>
        <taxon>Eukaryota</taxon>
        <taxon>Metazoa</taxon>
        <taxon>Spiralia</taxon>
        <taxon>Lophotrochozoa</taxon>
        <taxon>Mollusca</taxon>
        <taxon>Gastropoda</taxon>
        <taxon>Heterobranchia</taxon>
        <taxon>Euthyneura</taxon>
        <taxon>Panpulmonata</taxon>
        <taxon>Sacoglossa</taxon>
        <taxon>Placobranchoidea</taxon>
        <taxon>Plakobranchidae</taxon>
        <taxon>Elysia</taxon>
    </lineage>
</organism>
<evidence type="ECO:0000313" key="2">
    <source>
        <dbReference type="EMBL" id="GFR71114.1"/>
    </source>
</evidence>
<comment type="caution">
    <text evidence="2">The sequence shown here is derived from an EMBL/GenBank/DDBJ whole genome shotgun (WGS) entry which is preliminary data.</text>
</comment>
<protein>
    <recommendedName>
        <fullName evidence="1">UMA domain-containing protein</fullName>
    </recommendedName>
</protein>
<dbReference type="PROSITE" id="PS51497">
    <property type="entry name" value="UMA"/>
    <property type="match status" value="1"/>
</dbReference>
<evidence type="ECO:0000313" key="3">
    <source>
        <dbReference type="Proteomes" id="UP000762676"/>
    </source>
</evidence>
<reference evidence="2 3" key="1">
    <citation type="journal article" date="2021" name="Elife">
        <title>Chloroplast acquisition without the gene transfer in kleptoplastic sea slugs, Plakobranchus ocellatus.</title>
        <authorList>
            <person name="Maeda T."/>
            <person name="Takahashi S."/>
            <person name="Yoshida T."/>
            <person name="Shimamura S."/>
            <person name="Takaki Y."/>
            <person name="Nagai Y."/>
            <person name="Toyoda A."/>
            <person name="Suzuki Y."/>
            <person name="Arimoto A."/>
            <person name="Ishii H."/>
            <person name="Satoh N."/>
            <person name="Nishiyama T."/>
            <person name="Hasebe M."/>
            <person name="Maruyama T."/>
            <person name="Minagawa J."/>
            <person name="Obokata J."/>
            <person name="Shigenobu S."/>
        </authorList>
    </citation>
    <scope>NUCLEOTIDE SEQUENCE [LARGE SCALE GENOMIC DNA]</scope>
</reference>
<dbReference type="EMBL" id="BMAT01011350">
    <property type="protein sequence ID" value="GFR71114.1"/>
    <property type="molecule type" value="Genomic_DNA"/>
</dbReference>